<evidence type="ECO:0000256" key="1">
    <source>
        <dbReference type="ARBA" id="ARBA00008901"/>
    </source>
</evidence>
<reference evidence="5" key="1">
    <citation type="submission" date="2015-09" db="EMBL/GenBank/DDBJ databases">
        <title>Scylla olivacea transcriptome.</title>
        <authorList>
            <person name="Ikhwanuddin M."/>
        </authorList>
    </citation>
    <scope>NUCLEOTIDE SEQUENCE</scope>
</reference>
<feature type="domain" description="BRO1" evidence="4">
    <location>
        <begin position="1"/>
        <end position="422"/>
    </location>
</feature>
<dbReference type="AlphaFoldDB" id="A0A0N7ZDM7"/>
<dbReference type="InterPro" id="IPR004328">
    <property type="entry name" value="BRO1_dom"/>
</dbReference>
<evidence type="ECO:0000256" key="3">
    <source>
        <dbReference type="SAM" id="MobiDB-lite"/>
    </source>
</evidence>
<dbReference type="PANTHER" id="PTHR23032">
    <property type="entry name" value="BRO1 DOMAIN-CONTAINING PROTEIN BROX"/>
    <property type="match status" value="1"/>
</dbReference>
<feature type="region of interest" description="Disordered" evidence="3">
    <location>
        <begin position="381"/>
        <end position="422"/>
    </location>
</feature>
<evidence type="ECO:0000313" key="5">
    <source>
        <dbReference type="EMBL" id="JAI67680.1"/>
    </source>
</evidence>
<accession>A0A0N7ZDM7</accession>
<protein>
    <recommendedName>
        <fullName evidence="4">BRO1 domain-containing protein</fullName>
    </recommendedName>
</protein>
<keyword evidence="2" id="KW-0175">Coiled coil</keyword>
<dbReference type="PROSITE" id="PS51180">
    <property type="entry name" value="BRO1"/>
    <property type="match status" value="1"/>
</dbReference>
<evidence type="ECO:0000256" key="2">
    <source>
        <dbReference type="SAM" id="Coils"/>
    </source>
</evidence>
<sequence length="422" mass="47661">MSHWFHRNPLKATAEVKFDLKMVATDSQALKLCSDLKQARARLLELLPNANHEIDVVEPALTLYLSLLRGLIEVPEGENSDWSKLRHAVRYRWSHSMLGTKAEGHYDAVYELVSVLQNTAFWYMKHASKIAAQEEVSMDEAKLVHRSLRRGAGLLKYAQDEWVNKLLESPAPMSDSDPRVHTAYLNQATAEAQEVTIARAIELKHNAGLISALSNETSRMFTTAADSIASLDEKIFGHWTQYLRLKAAFYASYAYNYSGQNLLNQDKCGDAIRALQEAKKKYEEAGQQCKEYSHTKGPGTQAKPEKHQFFRRLAPIVARTLEKCERENGMIYHQKIPYDPPELEIKATYGLVAPDDYTLPPMAPLWTPVTYSAFDLTKNFSEDDSSKSKTAQKVEGDLPAVKETEVHHTSKDHKNDSGCSIM</sequence>
<comment type="similarity">
    <text evidence="1">Belongs to the BROX family.</text>
</comment>
<name>A0A0N7ZDM7_SCYOL</name>
<feature type="coiled-coil region" evidence="2">
    <location>
        <begin position="268"/>
        <end position="295"/>
    </location>
</feature>
<dbReference type="EMBL" id="GDRN01026527">
    <property type="protein sequence ID" value="JAI67680.1"/>
    <property type="molecule type" value="Transcribed_RNA"/>
</dbReference>
<dbReference type="InterPro" id="IPR038499">
    <property type="entry name" value="BRO1_sf"/>
</dbReference>
<proteinExistence type="inferred from homology"/>
<feature type="compositionally biased region" description="Basic and acidic residues" evidence="3">
    <location>
        <begin position="381"/>
        <end position="416"/>
    </location>
</feature>
<dbReference type="Gene3D" id="1.25.40.280">
    <property type="entry name" value="alix/aip1 like domains"/>
    <property type="match status" value="1"/>
</dbReference>
<dbReference type="SMART" id="SM01041">
    <property type="entry name" value="BRO1"/>
    <property type="match status" value="1"/>
</dbReference>
<evidence type="ECO:0000259" key="4">
    <source>
        <dbReference type="PROSITE" id="PS51180"/>
    </source>
</evidence>
<dbReference type="Pfam" id="PF03097">
    <property type="entry name" value="BRO1"/>
    <property type="match status" value="1"/>
</dbReference>
<dbReference type="PANTHER" id="PTHR23032:SF13">
    <property type="entry name" value="BRO1 DOMAIN-CONTAINING PROTEIN BROX"/>
    <property type="match status" value="1"/>
</dbReference>
<dbReference type="InterPro" id="IPR038898">
    <property type="entry name" value="BROX"/>
</dbReference>
<organism evidence="5">
    <name type="scientific">Scylla olivacea</name>
    <name type="common">Orange mud crab</name>
    <name type="synonym">Cancer olivacea</name>
    <dbReference type="NCBI Taxonomy" id="85551"/>
    <lineage>
        <taxon>Eukaryota</taxon>
        <taxon>Metazoa</taxon>
        <taxon>Ecdysozoa</taxon>
        <taxon>Arthropoda</taxon>
        <taxon>Crustacea</taxon>
        <taxon>Multicrustacea</taxon>
        <taxon>Malacostraca</taxon>
        <taxon>Eumalacostraca</taxon>
        <taxon>Eucarida</taxon>
        <taxon>Decapoda</taxon>
        <taxon>Pleocyemata</taxon>
        <taxon>Brachyura</taxon>
        <taxon>Eubrachyura</taxon>
        <taxon>Portunoidea</taxon>
        <taxon>Portunidae</taxon>
        <taxon>Portuninae</taxon>
        <taxon>Scylla</taxon>
    </lineage>
</organism>